<evidence type="ECO:0000313" key="8">
    <source>
        <dbReference type="EMBL" id="BCS81578.1"/>
    </source>
</evidence>
<evidence type="ECO:0000256" key="3">
    <source>
        <dbReference type="ARBA" id="ARBA00022578"/>
    </source>
</evidence>
<sequence length="87" mass="10035">MKVPRLRNGKFTTDLFERYQRSEQALLLALMEMVVNGVSTRKIEEITYELCGTEFSKSTISELCKNLDPVIAQWNSGSLEEKKFPFV</sequence>
<reference evidence="7 9" key="1">
    <citation type="submission" date="2021-02" db="EMBL/GenBank/DDBJ databases">
        <title>Nitrogen-fixing ability and nitrogen fixation related genes of thermophilic fermentative bacteria in the genus Caldicellulosiruptor.</title>
        <authorList>
            <person name="Chen Y."/>
            <person name="Nishihara A."/>
            <person name="Haruta S."/>
        </authorList>
    </citation>
    <scope>NUCLEOTIDE SEQUENCE [LARGE SCALE GENOMIC DNA]</scope>
    <source>
        <strain evidence="7 9">YA01</strain>
    </source>
</reference>
<keyword evidence="5 6" id="KW-0233">DNA recombination</keyword>
<dbReference type="Proteomes" id="UP000663623">
    <property type="component" value="Chromosome"/>
</dbReference>
<accession>A0ABM7NJP6</accession>
<evidence type="ECO:0000256" key="1">
    <source>
        <dbReference type="ARBA" id="ARBA00002190"/>
    </source>
</evidence>
<dbReference type="PANTHER" id="PTHR33217">
    <property type="entry name" value="TRANSPOSASE FOR INSERTION SEQUENCE ELEMENT IS1081"/>
    <property type="match status" value="1"/>
</dbReference>
<gene>
    <name evidence="7" type="ORF">CaldiYA01_02860</name>
    <name evidence="8" type="ORF">CaldiYA01_15380</name>
</gene>
<dbReference type="InterPro" id="IPR001207">
    <property type="entry name" value="Transposase_mutator"/>
</dbReference>
<comment type="similarity">
    <text evidence="2 6">Belongs to the transposase mutator family.</text>
</comment>
<name>A0ABM7NJP6_9FIRM</name>
<dbReference type="EMBL" id="AP024480">
    <property type="protein sequence ID" value="BCS80326.1"/>
    <property type="molecule type" value="Genomic_DNA"/>
</dbReference>
<comment type="function">
    <text evidence="1 6">Required for the transposition of the insertion element.</text>
</comment>
<protein>
    <recommendedName>
        <fullName evidence="6">Mutator family transposase</fullName>
    </recommendedName>
</protein>
<evidence type="ECO:0000256" key="2">
    <source>
        <dbReference type="ARBA" id="ARBA00010961"/>
    </source>
</evidence>
<keyword evidence="9" id="KW-1185">Reference proteome</keyword>
<evidence type="ECO:0000256" key="4">
    <source>
        <dbReference type="ARBA" id="ARBA00023125"/>
    </source>
</evidence>
<evidence type="ECO:0000313" key="7">
    <source>
        <dbReference type="EMBL" id="BCS80326.1"/>
    </source>
</evidence>
<keyword evidence="4 6" id="KW-0238">DNA-binding</keyword>
<evidence type="ECO:0000256" key="5">
    <source>
        <dbReference type="ARBA" id="ARBA00023172"/>
    </source>
</evidence>
<keyword evidence="6" id="KW-0814">Transposable element</keyword>
<proteinExistence type="inferred from homology"/>
<dbReference type="PANTHER" id="PTHR33217:SF7">
    <property type="entry name" value="TRANSPOSASE FOR INSERTION SEQUENCE ELEMENT IS1081"/>
    <property type="match status" value="1"/>
</dbReference>
<evidence type="ECO:0000313" key="9">
    <source>
        <dbReference type="Proteomes" id="UP000663623"/>
    </source>
</evidence>
<evidence type="ECO:0000256" key="6">
    <source>
        <dbReference type="RuleBase" id="RU365089"/>
    </source>
</evidence>
<dbReference type="Pfam" id="PF00872">
    <property type="entry name" value="Transposase_mut"/>
    <property type="match status" value="1"/>
</dbReference>
<keyword evidence="3 6" id="KW-0815">Transposition</keyword>
<dbReference type="EMBL" id="AP024480">
    <property type="protein sequence ID" value="BCS81578.1"/>
    <property type="molecule type" value="Genomic_DNA"/>
</dbReference>
<organism evidence="7 9">
    <name type="scientific">Caldicellulosiruptor diazotrophicus</name>
    <dbReference type="NCBI Taxonomy" id="2806205"/>
    <lineage>
        <taxon>Bacteria</taxon>
        <taxon>Bacillati</taxon>
        <taxon>Bacillota</taxon>
        <taxon>Bacillota incertae sedis</taxon>
        <taxon>Caldicellulosiruptorales</taxon>
        <taxon>Caldicellulosiruptoraceae</taxon>
        <taxon>Caldicellulosiruptor</taxon>
    </lineage>
</organism>